<evidence type="ECO:0000313" key="5">
    <source>
        <dbReference type="Proteomes" id="UP000006242"/>
    </source>
</evidence>
<dbReference type="NCBIfam" id="TIGR03142">
    <property type="entry name" value="cytochro_ccmI"/>
    <property type="match status" value="1"/>
</dbReference>
<proteinExistence type="predicted"/>
<gene>
    <name evidence="4" type="ORF">SSPSH_002599</name>
</gene>
<dbReference type="EMBL" id="AFNV02000018">
    <property type="protein sequence ID" value="ERJ18508.1"/>
    <property type="molecule type" value="Genomic_DNA"/>
</dbReference>
<dbReference type="SUPFAM" id="SSF48452">
    <property type="entry name" value="TPR-like"/>
    <property type="match status" value="1"/>
</dbReference>
<accession>F7QCJ2</accession>
<dbReference type="Pfam" id="PF13432">
    <property type="entry name" value="TPR_16"/>
    <property type="match status" value="2"/>
</dbReference>
<dbReference type="STRING" id="1033802.SSPSH_002599"/>
<dbReference type="PANTHER" id="PTHR47870:SF1">
    <property type="entry name" value="CYTOCHROME C-TYPE BIOGENESIS PROTEIN CCMH"/>
    <property type="match status" value="1"/>
</dbReference>
<dbReference type="Gene3D" id="1.25.40.10">
    <property type="entry name" value="Tetratricopeptide repeat domain"/>
    <property type="match status" value="1"/>
</dbReference>
<keyword evidence="5" id="KW-1185">Reference proteome</keyword>
<evidence type="ECO:0000256" key="2">
    <source>
        <dbReference type="ARBA" id="ARBA00022748"/>
    </source>
</evidence>
<comment type="caution">
    <text evidence="4">The sequence shown here is derived from an EMBL/GenBank/DDBJ whole genome shotgun (WGS) entry which is preliminary data.</text>
</comment>
<comment type="subcellular location">
    <subcellularLocation>
        <location evidence="1">Cell envelope</location>
    </subcellularLocation>
</comment>
<dbReference type="Proteomes" id="UP000006242">
    <property type="component" value="Unassembled WGS sequence"/>
</dbReference>
<keyword evidence="2" id="KW-0201">Cytochrome c-type biogenesis</keyword>
<organism evidence="4 5">
    <name type="scientific">Salinisphaera shabanensis E1L3A</name>
    <dbReference type="NCBI Taxonomy" id="1033802"/>
    <lineage>
        <taxon>Bacteria</taxon>
        <taxon>Pseudomonadati</taxon>
        <taxon>Pseudomonadota</taxon>
        <taxon>Gammaproteobacteria</taxon>
        <taxon>Salinisphaerales</taxon>
        <taxon>Salinisphaeraceae</taxon>
        <taxon>Salinisphaera</taxon>
    </lineage>
</organism>
<dbReference type="GO" id="GO:0017004">
    <property type="term" value="P:cytochrome complex assembly"/>
    <property type="evidence" value="ECO:0007669"/>
    <property type="project" value="UniProtKB-KW"/>
</dbReference>
<dbReference type="OrthoDB" id="9776053at2"/>
<dbReference type="PANTHER" id="PTHR47870">
    <property type="entry name" value="CYTOCHROME C-TYPE BIOGENESIS PROTEIN CCMH"/>
    <property type="match status" value="1"/>
</dbReference>
<dbReference type="AlphaFoldDB" id="F7QCJ2"/>
<evidence type="ECO:0000256" key="3">
    <source>
        <dbReference type="SAM" id="Phobius"/>
    </source>
</evidence>
<keyword evidence="3" id="KW-0812">Transmembrane</keyword>
<feature type="transmembrane region" description="Helical" evidence="3">
    <location>
        <begin position="6"/>
        <end position="24"/>
    </location>
</feature>
<reference evidence="4 5" key="2">
    <citation type="journal article" date="2013" name="PLoS ONE">
        <title>INDIGO - INtegrated Data Warehouse of MIcrobial GenOmes with Examples from the Red Sea Extremophiles.</title>
        <authorList>
            <person name="Alam I."/>
            <person name="Antunes A."/>
            <person name="Kamau A.A."/>
            <person name="Ba Alawi W."/>
            <person name="Kalkatawi M."/>
            <person name="Stingl U."/>
            <person name="Bajic V.B."/>
        </authorList>
    </citation>
    <scope>NUCLEOTIDE SEQUENCE [LARGE SCALE GENOMIC DNA]</scope>
    <source>
        <strain evidence="4 5">E1L3A</strain>
    </source>
</reference>
<dbReference type="InterPro" id="IPR051263">
    <property type="entry name" value="C-type_cytochrome_biogenesis"/>
</dbReference>
<dbReference type="GO" id="GO:0030313">
    <property type="term" value="C:cell envelope"/>
    <property type="evidence" value="ECO:0007669"/>
    <property type="project" value="UniProtKB-SubCell"/>
</dbReference>
<keyword evidence="3" id="KW-0472">Membrane</keyword>
<name>F7QCJ2_9GAMM</name>
<dbReference type="eggNOG" id="COG4235">
    <property type="taxonomic scope" value="Bacteria"/>
</dbReference>
<keyword evidence="3" id="KW-1133">Transmembrane helix</keyword>
<evidence type="ECO:0000256" key="1">
    <source>
        <dbReference type="ARBA" id="ARBA00004196"/>
    </source>
</evidence>
<reference evidence="4 5" key="1">
    <citation type="journal article" date="2011" name="J. Bacteriol.">
        <title>Genome sequence of Salinisphaera shabanensis, a gammaproteobacterium from the harsh, variable environment of the brine-seawater interface of the Shaban Deep in the Red Sea.</title>
        <authorList>
            <person name="Antunes A."/>
            <person name="Alam I."/>
            <person name="Bajic V.B."/>
            <person name="Stingl U."/>
        </authorList>
    </citation>
    <scope>NUCLEOTIDE SEQUENCE [LARGE SCALE GENOMIC DNA]</scope>
    <source>
        <strain evidence="4 5">E1L3A</strain>
    </source>
</reference>
<protein>
    <submittedName>
        <fullName evidence="4">TPR repeat containing protein</fullName>
    </submittedName>
</protein>
<dbReference type="GO" id="GO:0005886">
    <property type="term" value="C:plasma membrane"/>
    <property type="evidence" value="ECO:0007669"/>
    <property type="project" value="TreeGrafter"/>
</dbReference>
<dbReference type="RefSeq" id="WP_006914676.1">
    <property type="nucleotide sequence ID" value="NZ_AFNV02000018.1"/>
</dbReference>
<dbReference type="InterPro" id="IPR011990">
    <property type="entry name" value="TPR-like_helical_dom_sf"/>
</dbReference>
<dbReference type="InterPro" id="IPR017560">
    <property type="entry name" value="Cyt_c_biogenesis_CcmI"/>
</dbReference>
<feature type="transmembrane region" description="Helical" evidence="3">
    <location>
        <begin position="95"/>
        <end position="114"/>
    </location>
</feature>
<sequence>MTEFLVFAAILVAASIVFVLVPLWRASTPTPDKRRDANITIYHQRYAEIEREVAAGRLSRRDAEIEKDELGARLLDDIDNTPAIAPSAQTARRPWLATLLVLVVLIGGSSAVYWQIGNYQSLAGGDTPSLTAMIGELEQRVAEHPDDMRAQAMLARTHEATGNYAAAAQGYRALNAAMPAPRPPIIAAEAQATLASTDDLQGRAKTLYEQLLELDPQSREALWYLGLAAAERGDTHRAIDYWDRLLAEDLPEEFATMVANRRAELAGEKPTLSND</sequence>
<evidence type="ECO:0000313" key="4">
    <source>
        <dbReference type="EMBL" id="ERJ18508.1"/>
    </source>
</evidence>